<evidence type="ECO:0000256" key="2">
    <source>
        <dbReference type="SAM" id="Phobius"/>
    </source>
</evidence>
<comment type="caution">
    <text evidence="3">The sequence shown here is derived from an EMBL/GenBank/DDBJ whole genome shotgun (WGS) entry which is preliminary data.</text>
</comment>
<sequence>MGDDVREYLPPSAASCRRSSPTEQGLAGGSPGAVLGAYRTALVVPVAMVLLGAAVSAFGLRAGRRDDPVPAAHDEVSDGLPPWSSSGRGGTRS</sequence>
<accession>A0A7Y6IYC7</accession>
<proteinExistence type="predicted"/>
<name>A0A7Y6IYC7_9ACTN</name>
<feature type="region of interest" description="Disordered" evidence="1">
    <location>
        <begin position="1"/>
        <end position="30"/>
    </location>
</feature>
<dbReference type="AlphaFoldDB" id="A0A7Y6IYC7"/>
<feature type="compositionally biased region" description="Basic and acidic residues" evidence="1">
    <location>
        <begin position="64"/>
        <end position="76"/>
    </location>
</feature>
<evidence type="ECO:0000313" key="4">
    <source>
        <dbReference type="Proteomes" id="UP000546126"/>
    </source>
</evidence>
<feature type="compositionally biased region" description="Low complexity" evidence="1">
    <location>
        <begin position="10"/>
        <end position="21"/>
    </location>
</feature>
<dbReference type="EMBL" id="JABWGO010000018">
    <property type="protein sequence ID" value="NUW46676.1"/>
    <property type="molecule type" value="Genomic_DNA"/>
</dbReference>
<keyword evidence="4" id="KW-1185">Reference proteome</keyword>
<dbReference type="Proteomes" id="UP000546126">
    <property type="component" value="Unassembled WGS sequence"/>
</dbReference>
<keyword evidence="2" id="KW-0472">Membrane</keyword>
<feature type="region of interest" description="Disordered" evidence="1">
    <location>
        <begin position="64"/>
        <end position="93"/>
    </location>
</feature>
<feature type="transmembrane region" description="Helical" evidence="2">
    <location>
        <begin position="40"/>
        <end position="60"/>
    </location>
</feature>
<gene>
    <name evidence="3" type="ORF">HT134_42200</name>
</gene>
<evidence type="ECO:0000256" key="1">
    <source>
        <dbReference type="SAM" id="MobiDB-lite"/>
    </source>
</evidence>
<keyword evidence="2" id="KW-1133">Transmembrane helix</keyword>
<keyword evidence="2" id="KW-0812">Transmembrane</keyword>
<evidence type="ECO:0000313" key="3">
    <source>
        <dbReference type="EMBL" id="NUW46676.1"/>
    </source>
</evidence>
<organism evidence="3 4">
    <name type="scientific">Nonomuraea rhodomycinica</name>
    <dbReference type="NCBI Taxonomy" id="1712872"/>
    <lineage>
        <taxon>Bacteria</taxon>
        <taxon>Bacillati</taxon>
        <taxon>Actinomycetota</taxon>
        <taxon>Actinomycetes</taxon>
        <taxon>Streptosporangiales</taxon>
        <taxon>Streptosporangiaceae</taxon>
        <taxon>Nonomuraea</taxon>
    </lineage>
</organism>
<protein>
    <submittedName>
        <fullName evidence="3">Uncharacterized protein</fullName>
    </submittedName>
</protein>
<reference evidence="3 4" key="1">
    <citation type="submission" date="2020-06" db="EMBL/GenBank/DDBJ databases">
        <authorList>
            <person name="Chanama M."/>
        </authorList>
    </citation>
    <scope>NUCLEOTIDE SEQUENCE [LARGE SCALE GENOMIC DNA]</scope>
    <source>
        <strain evidence="3 4">TBRC6557</strain>
    </source>
</reference>
<dbReference type="RefSeq" id="WP_175606057.1">
    <property type="nucleotide sequence ID" value="NZ_JABWGO010000018.1"/>
</dbReference>